<evidence type="ECO:0000313" key="2">
    <source>
        <dbReference type="EMBL" id="KAF6152560.1"/>
    </source>
</evidence>
<organism evidence="2 3">
    <name type="scientific">Kingdonia uniflora</name>
    <dbReference type="NCBI Taxonomy" id="39325"/>
    <lineage>
        <taxon>Eukaryota</taxon>
        <taxon>Viridiplantae</taxon>
        <taxon>Streptophyta</taxon>
        <taxon>Embryophyta</taxon>
        <taxon>Tracheophyta</taxon>
        <taxon>Spermatophyta</taxon>
        <taxon>Magnoliopsida</taxon>
        <taxon>Ranunculales</taxon>
        <taxon>Circaeasteraceae</taxon>
        <taxon>Kingdonia</taxon>
    </lineage>
</organism>
<dbReference type="PANTHER" id="PTHR44259:SF114">
    <property type="entry name" value="OS06G0707300 PROTEIN"/>
    <property type="match status" value="1"/>
</dbReference>
<proteinExistence type="predicted"/>
<dbReference type="OrthoDB" id="642536at2759"/>
<accession>A0A7J7MCP8</accession>
<dbReference type="AlphaFoldDB" id="A0A7J7MCP8"/>
<reference evidence="2 3" key="1">
    <citation type="journal article" date="2020" name="IScience">
        <title>Genome Sequencing of the Endangered Kingdonia uniflora (Circaeasteraceae, Ranunculales) Reveals Potential Mechanisms of Evolutionary Specialization.</title>
        <authorList>
            <person name="Sun Y."/>
            <person name="Deng T."/>
            <person name="Zhang A."/>
            <person name="Moore M.J."/>
            <person name="Landis J.B."/>
            <person name="Lin N."/>
            <person name="Zhang H."/>
            <person name="Zhang X."/>
            <person name="Huang J."/>
            <person name="Zhang X."/>
            <person name="Sun H."/>
            <person name="Wang H."/>
        </authorList>
    </citation>
    <scope>NUCLEOTIDE SEQUENCE [LARGE SCALE GENOMIC DNA]</scope>
    <source>
        <strain evidence="2">TB1705</strain>
        <tissue evidence="2">Leaf</tissue>
    </source>
</reference>
<comment type="caution">
    <text evidence="2">The sequence shown here is derived from an EMBL/GenBank/DDBJ whole genome shotgun (WGS) entry which is preliminary data.</text>
</comment>
<keyword evidence="3" id="KW-1185">Reference proteome</keyword>
<evidence type="ECO:0000313" key="3">
    <source>
        <dbReference type="Proteomes" id="UP000541444"/>
    </source>
</evidence>
<protein>
    <recommendedName>
        <fullName evidence="1">KIB1-4 beta-propeller domain-containing protein</fullName>
    </recommendedName>
</protein>
<dbReference type="InterPro" id="IPR005174">
    <property type="entry name" value="KIB1-4_b-propeller"/>
</dbReference>
<dbReference type="Proteomes" id="UP000541444">
    <property type="component" value="Unassembled WGS sequence"/>
</dbReference>
<dbReference type="Pfam" id="PF03478">
    <property type="entry name" value="Beta-prop_KIB1-4"/>
    <property type="match status" value="1"/>
</dbReference>
<dbReference type="EMBL" id="JACGCM010001620">
    <property type="protein sequence ID" value="KAF6152560.1"/>
    <property type="molecule type" value="Genomic_DNA"/>
</dbReference>
<gene>
    <name evidence="2" type="ORF">GIB67_013007</name>
</gene>
<feature type="domain" description="KIB1-4 beta-propeller" evidence="1">
    <location>
        <begin position="24"/>
        <end position="179"/>
    </location>
</feature>
<dbReference type="InterPro" id="IPR050942">
    <property type="entry name" value="F-box_BR-signaling"/>
</dbReference>
<evidence type="ECO:0000259" key="1">
    <source>
        <dbReference type="Pfam" id="PF03478"/>
    </source>
</evidence>
<name>A0A7J7MCP8_9MAGN</name>
<dbReference type="PANTHER" id="PTHR44259">
    <property type="entry name" value="OS07G0183000 PROTEIN-RELATED"/>
    <property type="match status" value="1"/>
</dbReference>
<sequence length="212" mass="24205">MTSNCYSYRNFELRYRIKLRDSNSQRSSIQFNSKEPDEFYAVTYEGEVVACDIRDTSSPKGRRVAHCIDTGIGNKKYLVESLGRLLLVIRDYMSGVDGEHYTIGFKVLKLNPKCPNYCLRHFEVNTLQGQSIFLSNNSTFSVSPLNFPESKPNCIYFTDDGYEFYYNCSGGPYDLGIFNVEKGILEPNPMVEFKGIMPPPMWVEPTLLGCVN</sequence>